<accession>A0ABX1D7M8</accession>
<gene>
    <name evidence="1" type="ORF">HC175_19910</name>
</gene>
<evidence type="ECO:0000313" key="1">
    <source>
        <dbReference type="EMBL" id="NJW55183.1"/>
    </source>
</evidence>
<dbReference type="Pfam" id="PF14352">
    <property type="entry name" value="DUF4402"/>
    <property type="match status" value="1"/>
</dbReference>
<dbReference type="InterPro" id="IPR025514">
    <property type="entry name" value="DUF4402"/>
</dbReference>
<dbReference type="RefSeq" id="WP_168139824.1">
    <property type="nucleotide sequence ID" value="NZ_JAAVJR010000891.1"/>
</dbReference>
<comment type="caution">
    <text evidence="1">The sequence shown here is derived from an EMBL/GenBank/DDBJ whole genome shotgun (WGS) entry which is preliminary data.</text>
</comment>
<proteinExistence type="predicted"/>
<sequence>KTVEGGIVEIPTDGGNRIISDAMDITSDPATAATFTVTAEENTTYSVSIAQLILKNATDETKTMTVDFTHSLSPDSNVSSGNTAASFVVGGKLNVGGNQTEGSYSGTATVTVSYE</sequence>
<organism evidence="1 2">
    <name type="scientific">Salinimicrobium oceani</name>
    <dbReference type="NCBI Taxonomy" id="2722702"/>
    <lineage>
        <taxon>Bacteria</taxon>
        <taxon>Pseudomonadati</taxon>
        <taxon>Bacteroidota</taxon>
        <taxon>Flavobacteriia</taxon>
        <taxon>Flavobacteriales</taxon>
        <taxon>Flavobacteriaceae</taxon>
        <taxon>Salinimicrobium</taxon>
    </lineage>
</organism>
<dbReference type="Proteomes" id="UP000703674">
    <property type="component" value="Unassembled WGS sequence"/>
</dbReference>
<name>A0ABX1D7M8_9FLAO</name>
<keyword evidence="2" id="KW-1185">Reference proteome</keyword>
<dbReference type="EMBL" id="JAAVJR010000891">
    <property type="protein sequence ID" value="NJW55183.1"/>
    <property type="molecule type" value="Genomic_DNA"/>
</dbReference>
<feature type="non-terminal residue" evidence="1">
    <location>
        <position position="1"/>
    </location>
</feature>
<reference evidence="1 2" key="1">
    <citation type="submission" date="2020-03" db="EMBL/GenBank/DDBJ databases">
        <title>Salinimicrobium sp. nov, isolated from SCS.</title>
        <authorList>
            <person name="Cao W.R."/>
        </authorList>
    </citation>
    <scope>NUCLEOTIDE SEQUENCE [LARGE SCALE GENOMIC DNA]</scope>
    <source>
        <strain evidence="2">J15B91</strain>
    </source>
</reference>
<protein>
    <submittedName>
        <fullName evidence="1">DUF4402 domain-containing protein</fullName>
    </submittedName>
</protein>
<evidence type="ECO:0000313" key="2">
    <source>
        <dbReference type="Proteomes" id="UP000703674"/>
    </source>
</evidence>